<evidence type="ECO:0000313" key="8">
    <source>
        <dbReference type="Proteomes" id="UP000183015"/>
    </source>
</evidence>
<dbReference type="SUPFAM" id="SSF53822">
    <property type="entry name" value="Periplasmic binding protein-like I"/>
    <property type="match status" value="1"/>
</dbReference>
<feature type="signal peptide" evidence="5">
    <location>
        <begin position="1"/>
        <end position="27"/>
    </location>
</feature>
<dbReference type="eggNOG" id="COG0683">
    <property type="taxonomic scope" value="Bacteria"/>
</dbReference>
<proteinExistence type="inferred from homology"/>
<dbReference type="AlphaFoldDB" id="A0A1H7T5W4"/>
<feature type="chain" id="PRO_5039541454" evidence="5">
    <location>
        <begin position="28"/>
        <end position="420"/>
    </location>
</feature>
<dbReference type="GO" id="GO:0006865">
    <property type="term" value="P:amino acid transport"/>
    <property type="evidence" value="ECO:0007669"/>
    <property type="project" value="UniProtKB-KW"/>
</dbReference>
<dbReference type="Pfam" id="PF13458">
    <property type="entry name" value="Peripla_BP_6"/>
    <property type="match status" value="1"/>
</dbReference>
<dbReference type="Gene3D" id="3.40.50.2300">
    <property type="match status" value="2"/>
</dbReference>
<organism evidence="7 8">
    <name type="scientific">Streptacidiphilus jiangxiensis</name>
    <dbReference type="NCBI Taxonomy" id="235985"/>
    <lineage>
        <taxon>Bacteria</taxon>
        <taxon>Bacillati</taxon>
        <taxon>Actinomycetota</taxon>
        <taxon>Actinomycetes</taxon>
        <taxon>Kitasatosporales</taxon>
        <taxon>Streptomycetaceae</taxon>
        <taxon>Streptacidiphilus</taxon>
    </lineage>
</organism>
<evidence type="ECO:0000256" key="3">
    <source>
        <dbReference type="ARBA" id="ARBA00022729"/>
    </source>
</evidence>
<reference evidence="8" key="1">
    <citation type="submission" date="2016-10" db="EMBL/GenBank/DDBJ databases">
        <authorList>
            <person name="Varghese N."/>
        </authorList>
    </citation>
    <scope>NUCLEOTIDE SEQUENCE [LARGE SCALE GENOMIC DNA]</scope>
    <source>
        <strain evidence="8">DSM 45096 / BCRC 16803 / CGMCC 4.1857 / CIP 109030 / JCM 12277 / KCTC 19219 / NBRC 100920 / 33214</strain>
    </source>
</reference>
<dbReference type="EMBL" id="FOAZ01000013">
    <property type="protein sequence ID" value="SEL79646.1"/>
    <property type="molecule type" value="Genomic_DNA"/>
</dbReference>
<dbReference type="OrthoDB" id="9147078at2"/>
<dbReference type="STRING" id="235985.SAMN05414137_11368"/>
<dbReference type="PANTHER" id="PTHR47235">
    <property type="entry name" value="BLR6548 PROTEIN"/>
    <property type="match status" value="1"/>
</dbReference>
<gene>
    <name evidence="7" type="ORF">SAMN05414137_11368</name>
</gene>
<evidence type="ECO:0000259" key="6">
    <source>
        <dbReference type="Pfam" id="PF13458"/>
    </source>
</evidence>
<sequence>MKHHHLTAATALAVAVVLAASGCSAKATGGAAAATSSGGVKTGPGVTATSITVGILTDLSGPVAPLGKPALQAEQLYVDQVNAAGGVCGRQIKLLVRDHGYDVQKAVSLYTEMEPQIAAMGQLVGSPETDALVDQIERDQLLTLPPGPASALLGHPHVQVVGATYDITMVNGLDFLAKAAKLASGDKVGVVYQPGEYGADVLAAARFVAQKNGWTLVEQQIAPTATDMTAQVTALKAAGVKAVSFAGTPAQTASLVGVAAATGLRVPVIADQPAYVPQLLATPAAPALEKMLYVASGVPALNGSAPALTKLVAAYKAKYPAEQQSATVELGAYSADILVDALKAACTAKDLSRQGITAGLRTLTTFDDGIIGPDDFADPARATDERTYILQPAAGVPGGLTTVQDGATSPLVADYLAGKH</sequence>
<dbReference type="RefSeq" id="WP_042444124.1">
    <property type="nucleotide sequence ID" value="NZ_BBPN01000006.1"/>
</dbReference>
<keyword evidence="3 5" id="KW-0732">Signal</keyword>
<comment type="similarity">
    <text evidence="1">Belongs to the leucine-binding protein family.</text>
</comment>
<dbReference type="PROSITE" id="PS51257">
    <property type="entry name" value="PROKAR_LIPOPROTEIN"/>
    <property type="match status" value="1"/>
</dbReference>
<accession>A0A1H7T5W4</accession>
<protein>
    <submittedName>
        <fullName evidence="7">ABC-type branched-chain amino acid transport system, substrate-binding protein</fullName>
    </submittedName>
</protein>
<keyword evidence="8" id="KW-1185">Reference proteome</keyword>
<evidence type="ECO:0000256" key="5">
    <source>
        <dbReference type="SAM" id="SignalP"/>
    </source>
</evidence>
<evidence type="ECO:0000256" key="4">
    <source>
        <dbReference type="ARBA" id="ARBA00022970"/>
    </source>
</evidence>
<feature type="domain" description="Leucine-binding protein" evidence="6">
    <location>
        <begin position="50"/>
        <end position="391"/>
    </location>
</feature>
<evidence type="ECO:0000313" key="7">
    <source>
        <dbReference type="EMBL" id="SEL79646.1"/>
    </source>
</evidence>
<dbReference type="InterPro" id="IPR028081">
    <property type="entry name" value="Leu-bd"/>
</dbReference>
<name>A0A1H7T5W4_STRJI</name>
<keyword evidence="2" id="KW-0813">Transport</keyword>
<evidence type="ECO:0000256" key="2">
    <source>
        <dbReference type="ARBA" id="ARBA00022448"/>
    </source>
</evidence>
<dbReference type="InterPro" id="IPR000709">
    <property type="entry name" value="Leu_Ile_Val-bd"/>
</dbReference>
<evidence type="ECO:0000256" key="1">
    <source>
        <dbReference type="ARBA" id="ARBA00010062"/>
    </source>
</evidence>
<dbReference type="InterPro" id="IPR028082">
    <property type="entry name" value="Peripla_BP_I"/>
</dbReference>
<dbReference type="Proteomes" id="UP000183015">
    <property type="component" value="Unassembled WGS sequence"/>
</dbReference>
<keyword evidence="4" id="KW-0029">Amino-acid transport</keyword>
<dbReference type="PRINTS" id="PR00337">
    <property type="entry name" value="LEUILEVALBP"/>
</dbReference>
<dbReference type="PANTHER" id="PTHR47235:SF1">
    <property type="entry name" value="BLR6548 PROTEIN"/>
    <property type="match status" value="1"/>
</dbReference>